<evidence type="ECO:0000256" key="3">
    <source>
        <dbReference type="ARBA" id="ARBA00022840"/>
    </source>
</evidence>
<protein>
    <recommendedName>
        <fullName evidence="4">AAA+ ATPase domain-containing protein</fullName>
    </recommendedName>
</protein>
<dbReference type="InterPro" id="IPR050221">
    <property type="entry name" value="26S_Proteasome_ATPase"/>
</dbReference>
<organism evidence="5 6">
    <name type="scientific">Thermotomaculum hydrothermale</name>
    <dbReference type="NCBI Taxonomy" id="981385"/>
    <lineage>
        <taxon>Bacteria</taxon>
        <taxon>Pseudomonadati</taxon>
        <taxon>Acidobacteriota</taxon>
        <taxon>Holophagae</taxon>
        <taxon>Thermotomaculales</taxon>
        <taxon>Thermotomaculaceae</taxon>
        <taxon>Thermotomaculum</taxon>
    </lineage>
</organism>
<reference evidence="5 6" key="1">
    <citation type="journal article" date="2012" name="Extremophiles">
        <title>Thermotomaculum hydrothermale gen. nov., sp. nov., a novel heterotrophic thermophile within the phylum Acidobacteria from a deep-sea hydrothermal vent chimney in the Southern Okinawa Trough.</title>
        <authorList>
            <person name="Izumi H."/>
            <person name="Nunoura T."/>
            <person name="Miyazaki M."/>
            <person name="Mino S."/>
            <person name="Toki T."/>
            <person name="Takai K."/>
            <person name="Sako Y."/>
            <person name="Sawabe T."/>
            <person name="Nakagawa S."/>
        </authorList>
    </citation>
    <scope>NUCLEOTIDE SEQUENCE [LARGE SCALE GENOMIC DNA]</scope>
    <source>
        <strain evidence="5 6">AC55</strain>
    </source>
</reference>
<keyword evidence="6" id="KW-1185">Reference proteome</keyword>
<accession>A0A7R6PGA7</accession>
<dbReference type="EMBL" id="AP017470">
    <property type="protein sequence ID" value="BBB33213.1"/>
    <property type="molecule type" value="Genomic_DNA"/>
</dbReference>
<evidence type="ECO:0000256" key="2">
    <source>
        <dbReference type="ARBA" id="ARBA00022741"/>
    </source>
</evidence>
<dbReference type="Pfam" id="PF00004">
    <property type="entry name" value="AAA"/>
    <property type="match status" value="1"/>
</dbReference>
<dbReference type="InterPro" id="IPR003959">
    <property type="entry name" value="ATPase_AAA_core"/>
</dbReference>
<dbReference type="Gene3D" id="3.40.50.300">
    <property type="entry name" value="P-loop containing nucleotide triphosphate hydrolases"/>
    <property type="match status" value="1"/>
</dbReference>
<sequence>MEFDLDRLLKVFKNQESVEKGLKESSIFDFVSEKLNVSKKAAFILCYTYYLQLVYGNCLTVKKLLDVLPEKGFKFDDFYKEVINLIEDLWLYPLIDSDPRYRSFSDEKDKKKFYIIPRCILSNDAAAFFHSGKIKKEDNEQIIDLLSFFDRVIKIFFKMSEHYLIEIDRKSVLELHIKKLVKRLWEQVPYYQVISTLPFQDLVFLAKVIYYFTDIRMNTKIFVSSIRDILQFYKIANYFREGNDNDFILVKSGILERKKDDRGKIYFKLSSQFINDLIGRDYVDEDDEYSDLLEQISKIDKKELFYNKDIHGSVKELERVFKQRNFKKLVSTYKKSKLNSGITVLFYGHSGTGKTELALQLARSSGRKLLKLNLEQVFDMWVGESEKNVKRIFNEYRRIAEQEEKKPILLLNEIDALLGKRGSVNGNTGRMSNNVVNVFLNEFENFDGILIATTNLIDEIDNAFFRRFHFKIKFDFPEREVRMKIWISKLNGLKDETYEKLSSFYLTGGEIDNVIRKFIIASTLNNSEEIDEIVLRLAKEEAEFKGRNKSKREMGFKIG</sequence>
<gene>
    <name evidence="5" type="ORF">TTHT_1742</name>
</gene>
<dbReference type="Proteomes" id="UP000595564">
    <property type="component" value="Chromosome"/>
</dbReference>
<dbReference type="InterPro" id="IPR027417">
    <property type="entry name" value="P-loop_NTPase"/>
</dbReference>
<keyword evidence="3" id="KW-0067">ATP-binding</keyword>
<dbReference type="GO" id="GO:0016887">
    <property type="term" value="F:ATP hydrolysis activity"/>
    <property type="evidence" value="ECO:0007669"/>
    <property type="project" value="InterPro"/>
</dbReference>
<dbReference type="SUPFAM" id="SSF52540">
    <property type="entry name" value="P-loop containing nucleoside triphosphate hydrolases"/>
    <property type="match status" value="1"/>
</dbReference>
<dbReference type="CDD" id="cd19481">
    <property type="entry name" value="RecA-like_protease"/>
    <property type="match status" value="1"/>
</dbReference>
<evidence type="ECO:0000313" key="5">
    <source>
        <dbReference type="EMBL" id="BBB33213.1"/>
    </source>
</evidence>
<dbReference type="SMART" id="SM00382">
    <property type="entry name" value="AAA"/>
    <property type="match status" value="1"/>
</dbReference>
<dbReference type="InterPro" id="IPR003593">
    <property type="entry name" value="AAA+_ATPase"/>
</dbReference>
<feature type="domain" description="AAA+ ATPase" evidence="4">
    <location>
        <begin position="340"/>
        <end position="478"/>
    </location>
</feature>
<dbReference type="KEGG" id="thyd:TTHT_1742"/>
<name>A0A7R6PGA7_9BACT</name>
<dbReference type="AlphaFoldDB" id="A0A7R6PGA7"/>
<proteinExistence type="inferred from homology"/>
<evidence type="ECO:0000256" key="1">
    <source>
        <dbReference type="ARBA" id="ARBA00006914"/>
    </source>
</evidence>
<dbReference type="RefSeq" id="WP_201327516.1">
    <property type="nucleotide sequence ID" value="NZ_AP017470.1"/>
</dbReference>
<dbReference type="GO" id="GO:0005524">
    <property type="term" value="F:ATP binding"/>
    <property type="evidence" value="ECO:0007669"/>
    <property type="project" value="UniProtKB-KW"/>
</dbReference>
<evidence type="ECO:0000259" key="4">
    <source>
        <dbReference type="SMART" id="SM00382"/>
    </source>
</evidence>
<keyword evidence="2" id="KW-0547">Nucleotide-binding</keyword>
<dbReference type="PANTHER" id="PTHR23073">
    <property type="entry name" value="26S PROTEASOME REGULATORY SUBUNIT"/>
    <property type="match status" value="1"/>
</dbReference>
<evidence type="ECO:0000313" key="6">
    <source>
        <dbReference type="Proteomes" id="UP000595564"/>
    </source>
</evidence>
<comment type="similarity">
    <text evidence="1">Belongs to the AAA ATPase family.</text>
</comment>